<name>A0A654M359_9ARCH</name>
<feature type="domain" description="Blue (type 1) copper" evidence="3">
    <location>
        <begin position="66"/>
        <end position="150"/>
    </location>
</feature>
<dbReference type="Pfam" id="PF00127">
    <property type="entry name" value="Copper-bind"/>
    <property type="match status" value="1"/>
</dbReference>
<dbReference type="KEGG" id="taa:NMY3_02761"/>
<dbReference type="GeneID" id="60422676"/>
<keyword evidence="1" id="KW-0479">Metal-binding</keyword>
<dbReference type="PANTHER" id="PTHR36507">
    <property type="entry name" value="BLL1555 PROTEIN"/>
    <property type="match status" value="1"/>
</dbReference>
<keyword evidence="5" id="KW-1185">Reference proteome</keyword>
<dbReference type="SUPFAM" id="SSF49503">
    <property type="entry name" value="Cupredoxins"/>
    <property type="match status" value="1"/>
</dbReference>
<dbReference type="OrthoDB" id="4392at2157"/>
<reference evidence="5" key="1">
    <citation type="submission" date="2015-10" db="EMBL/GenBank/DDBJ databases">
        <title>Niche specialization of a soil ammonia-oxidizing archaeon, Candidatus Nitrosocosmicus oleophilus.</title>
        <authorList>
            <person name="Jung M.-Y."/>
            <person name="Rhee S.-K."/>
        </authorList>
    </citation>
    <scope>NUCLEOTIDE SEQUENCE [LARGE SCALE GENOMIC DNA]</scope>
    <source>
        <strain evidence="5">MY3</strain>
    </source>
</reference>
<dbReference type="GO" id="GO:0005507">
    <property type="term" value="F:copper ion binding"/>
    <property type="evidence" value="ECO:0007669"/>
    <property type="project" value="InterPro"/>
</dbReference>
<sequence>MKIIPLTFMVVLTLAAVLVSLQVHFQYVNAQKVGDMISPVPRNVTIPNTDKTLVSIVPGATFLTDTAYNPNPIMVNVGQTVLWTNDDFSFHTVTSGGLGNADASQIFDSGLAGPTALSSTGKSYEYKFEIAGEYPYYCILHPGMVGKVIVI</sequence>
<organism evidence="4 5">
    <name type="scientific">Candidatus Nitrosocosmicus oleophilus</name>
    <dbReference type="NCBI Taxonomy" id="1353260"/>
    <lineage>
        <taxon>Archaea</taxon>
        <taxon>Nitrososphaerota</taxon>
        <taxon>Nitrososphaeria</taxon>
        <taxon>Nitrososphaerales</taxon>
        <taxon>Nitrososphaeraceae</taxon>
        <taxon>Candidatus Nitrosocosmicus</taxon>
    </lineage>
</organism>
<dbReference type="InterPro" id="IPR052721">
    <property type="entry name" value="ET_Amicyanin"/>
</dbReference>
<dbReference type="PANTHER" id="PTHR36507:SF1">
    <property type="entry name" value="BLL1555 PROTEIN"/>
    <property type="match status" value="1"/>
</dbReference>
<evidence type="ECO:0000259" key="3">
    <source>
        <dbReference type="Pfam" id="PF00127"/>
    </source>
</evidence>
<dbReference type="GO" id="GO:0009055">
    <property type="term" value="F:electron transfer activity"/>
    <property type="evidence" value="ECO:0007669"/>
    <property type="project" value="InterPro"/>
</dbReference>
<evidence type="ECO:0000256" key="1">
    <source>
        <dbReference type="ARBA" id="ARBA00022723"/>
    </source>
</evidence>
<evidence type="ECO:0000313" key="5">
    <source>
        <dbReference type="Proteomes" id="UP000058925"/>
    </source>
</evidence>
<keyword evidence="2" id="KW-0186">Copper</keyword>
<evidence type="ECO:0000256" key="2">
    <source>
        <dbReference type="ARBA" id="ARBA00023008"/>
    </source>
</evidence>
<evidence type="ECO:0000313" key="4">
    <source>
        <dbReference type="EMBL" id="ALI36951.1"/>
    </source>
</evidence>
<dbReference type="AlphaFoldDB" id="A0A654M359"/>
<dbReference type="RefSeq" id="WP_196816131.1">
    <property type="nucleotide sequence ID" value="NZ_CP012850.1"/>
</dbReference>
<proteinExistence type="predicted"/>
<gene>
    <name evidence="4" type="primary">mauC_3</name>
    <name evidence="4" type="ORF">NMY3_02761</name>
</gene>
<dbReference type="Gene3D" id="2.60.40.420">
    <property type="entry name" value="Cupredoxins - blue copper proteins"/>
    <property type="match status" value="1"/>
</dbReference>
<dbReference type="EMBL" id="CP012850">
    <property type="protein sequence ID" value="ALI36951.1"/>
    <property type="molecule type" value="Genomic_DNA"/>
</dbReference>
<dbReference type="Proteomes" id="UP000058925">
    <property type="component" value="Chromosome"/>
</dbReference>
<protein>
    <submittedName>
        <fullName evidence="4">Amicyanin</fullName>
    </submittedName>
</protein>
<accession>A0A654M359</accession>
<dbReference type="InterPro" id="IPR008972">
    <property type="entry name" value="Cupredoxin"/>
</dbReference>
<dbReference type="InterPro" id="IPR000923">
    <property type="entry name" value="BlueCu_1"/>
</dbReference>